<evidence type="ECO:0000256" key="8">
    <source>
        <dbReference type="ARBA" id="ARBA00023136"/>
    </source>
</evidence>
<feature type="transmembrane region" description="Helical" evidence="9">
    <location>
        <begin position="406"/>
        <end position="424"/>
    </location>
</feature>
<feature type="transmembrane region" description="Helical" evidence="9">
    <location>
        <begin position="147"/>
        <end position="168"/>
    </location>
</feature>
<comment type="subcellular location">
    <subcellularLocation>
        <location evidence="1 9">Cell membrane</location>
        <topology evidence="1 9">Multi-pass membrane protein</topology>
    </subcellularLocation>
</comment>
<evidence type="ECO:0000313" key="10">
    <source>
        <dbReference type="EMBL" id="NEU05153.1"/>
    </source>
</evidence>
<dbReference type="GO" id="GO:0015190">
    <property type="term" value="F:L-leucine transmembrane transporter activity"/>
    <property type="evidence" value="ECO:0007669"/>
    <property type="project" value="TreeGrafter"/>
</dbReference>
<dbReference type="GO" id="GO:0015818">
    <property type="term" value="P:isoleucine transport"/>
    <property type="evidence" value="ECO:0007669"/>
    <property type="project" value="TreeGrafter"/>
</dbReference>
<keyword evidence="11" id="KW-1185">Reference proteome</keyword>
<proteinExistence type="inferred from homology"/>
<reference evidence="10 11" key="1">
    <citation type="submission" date="2020-02" db="EMBL/GenBank/DDBJ databases">
        <title>Genome assembly of a novel Clostridium senegalense strain.</title>
        <authorList>
            <person name="Gupta T.B."/>
            <person name="Jauregui R."/>
            <person name="Maclean P."/>
            <person name="Nawarathana A."/>
            <person name="Brightwell G."/>
        </authorList>
    </citation>
    <scope>NUCLEOTIDE SEQUENCE [LARGE SCALE GENOMIC DNA]</scope>
    <source>
        <strain evidence="10 11">AGRFS4</strain>
    </source>
</reference>
<keyword evidence="5 9" id="KW-0812">Transmembrane</keyword>
<keyword evidence="8 9" id="KW-0472">Membrane</keyword>
<accession>A0A6M0H501</accession>
<evidence type="ECO:0000256" key="5">
    <source>
        <dbReference type="ARBA" id="ARBA00022692"/>
    </source>
</evidence>
<dbReference type="RefSeq" id="WP_199870037.1">
    <property type="nucleotide sequence ID" value="NZ_JAAGPU010000016.1"/>
</dbReference>
<comment type="function">
    <text evidence="9">Component of the transport system for branched-chain amino acids.</text>
</comment>
<dbReference type="GO" id="GO:0015188">
    <property type="term" value="F:L-isoleucine transmembrane transporter activity"/>
    <property type="evidence" value="ECO:0007669"/>
    <property type="project" value="TreeGrafter"/>
</dbReference>
<evidence type="ECO:0000256" key="4">
    <source>
        <dbReference type="ARBA" id="ARBA00022475"/>
    </source>
</evidence>
<evidence type="ECO:0000256" key="6">
    <source>
        <dbReference type="ARBA" id="ARBA00022970"/>
    </source>
</evidence>
<dbReference type="GO" id="GO:0015820">
    <property type="term" value="P:L-leucine transport"/>
    <property type="evidence" value="ECO:0007669"/>
    <property type="project" value="TreeGrafter"/>
</dbReference>
<feature type="transmembrane region" description="Helical" evidence="9">
    <location>
        <begin position="40"/>
        <end position="67"/>
    </location>
</feature>
<feature type="transmembrane region" description="Helical" evidence="9">
    <location>
        <begin position="188"/>
        <end position="209"/>
    </location>
</feature>
<dbReference type="AlphaFoldDB" id="A0A6M0H501"/>
<gene>
    <name evidence="10" type="primary">brnQ</name>
    <name evidence="10" type="ORF">G3M99_09855</name>
</gene>
<dbReference type="Proteomes" id="UP000481872">
    <property type="component" value="Unassembled WGS sequence"/>
</dbReference>
<comment type="caution">
    <text evidence="9">Lacks conserved residue(s) required for the propagation of feature annotation.</text>
</comment>
<feature type="transmembrane region" description="Helical" evidence="9">
    <location>
        <begin position="275"/>
        <end position="296"/>
    </location>
</feature>
<keyword evidence="4" id="KW-1003">Cell membrane</keyword>
<dbReference type="PANTHER" id="PTHR30588:SF0">
    <property type="entry name" value="BRANCHED-CHAIN AMINO ACID PERMEASE BRNQ"/>
    <property type="match status" value="1"/>
</dbReference>
<protein>
    <recommendedName>
        <fullName evidence="9">Branched-chain amino acid transport system carrier protein</fullName>
    </recommendedName>
</protein>
<feature type="transmembrane region" description="Helical" evidence="9">
    <location>
        <begin position="221"/>
        <end position="243"/>
    </location>
</feature>
<dbReference type="NCBIfam" id="TIGR00796">
    <property type="entry name" value="livcs"/>
    <property type="match status" value="1"/>
</dbReference>
<comment type="similarity">
    <text evidence="2 9">Belongs to the branched chain amino acid transporter family.</text>
</comment>
<dbReference type="GO" id="GO:0005886">
    <property type="term" value="C:plasma membrane"/>
    <property type="evidence" value="ECO:0007669"/>
    <property type="project" value="UniProtKB-SubCell"/>
</dbReference>
<keyword evidence="6 9" id="KW-0029">Amino-acid transport</keyword>
<dbReference type="EMBL" id="JAAGPU010000016">
    <property type="protein sequence ID" value="NEU05153.1"/>
    <property type="molecule type" value="Genomic_DNA"/>
</dbReference>
<keyword evidence="7 9" id="KW-1133">Transmembrane helix</keyword>
<dbReference type="Pfam" id="PF05525">
    <property type="entry name" value="Branch_AA_trans"/>
    <property type="match status" value="1"/>
</dbReference>
<keyword evidence="3 9" id="KW-0813">Transport</keyword>
<feature type="transmembrane region" description="Helical" evidence="9">
    <location>
        <begin position="335"/>
        <end position="356"/>
    </location>
</feature>
<evidence type="ECO:0000256" key="2">
    <source>
        <dbReference type="ARBA" id="ARBA00008540"/>
    </source>
</evidence>
<evidence type="ECO:0000256" key="7">
    <source>
        <dbReference type="ARBA" id="ARBA00022989"/>
    </source>
</evidence>
<feature type="transmembrane region" description="Helical" evidence="9">
    <location>
        <begin position="9"/>
        <end position="28"/>
    </location>
</feature>
<feature type="transmembrane region" description="Helical" evidence="9">
    <location>
        <begin position="308"/>
        <end position="329"/>
    </location>
</feature>
<dbReference type="GO" id="GO:0005304">
    <property type="term" value="F:L-valine transmembrane transporter activity"/>
    <property type="evidence" value="ECO:0007669"/>
    <property type="project" value="TreeGrafter"/>
</dbReference>
<comment type="caution">
    <text evidence="10">The sequence shown here is derived from an EMBL/GenBank/DDBJ whole genome shotgun (WGS) entry which is preliminary data.</text>
</comment>
<sequence>MKKIFKQDFIVIGFALFAMFFGAGNLIFPPYIGNLVGNKVPLAIIGFLITGVGLPLSGIIACAKINGSFSDISSRCGKVFSIITTTALVLSIGPMLAIPRTGATTYELAVKPIFPSVNSYVVLIVYFSISLAFVLKPSKIVDNIGKFLTPLLLLILAIIIIKGLIFPIGSIVNTNFKNTLSYSLLEGYQTMDGMGSVIMASIVLTGVRLKGYTKKEDILKVTIKSALVAIIGLGLVYGGLMILGSQSSTIISKDIGRSALIIEIVNKDLGSLGSIFLALAVALACLTTSIGLTSTAAQYFNKLSKDKISYNTFSILISITSIFLGSGGVEKIVNFAIPILQILYPIVIILILITLAGKYVSNNKTVKITVYTCLVMSILDTINKLTNHSITFINNFIKIIPLSNVGFSWIIPSLIAFVIGMFLFKKDLSSKINI</sequence>
<evidence type="ECO:0000256" key="3">
    <source>
        <dbReference type="ARBA" id="ARBA00022448"/>
    </source>
</evidence>
<feature type="transmembrane region" description="Helical" evidence="9">
    <location>
        <begin position="79"/>
        <end position="97"/>
    </location>
</feature>
<evidence type="ECO:0000313" key="11">
    <source>
        <dbReference type="Proteomes" id="UP000481872"/>
    </source>
</evidence>
<name>A0A6M0H501_9CLOT</name>
<evidence type="ECO:0000256" key="9">
    <source>
        <dbReference type="RuleBase" id="RU362122"/>
    </source>
</evidence>
<dbReference type="InterPro" id="IPR004685">
    <property type="entry name" value="Brnchd-chn_aa_trnsp_Livcs"/>
</dbReference>
<evidence type="ECO:0000256" key="1">
    <source>
        <dbReference type="ARBA" id="ARBA00004651"/>
    </source>
</evidence>
<dbReference type="PANTHER" id="PTHR30588">
    <property type="entry name" value="BRANCHED-CHAIN AMINO ACID TRANSPORT SYSTEM 2 CARRIER PROTEIN"/>
    <property type="match status" value="1"/>
</dbReference>
<organism evidence="10 11">
    <name type="scientific">Clostridium senegalense</name>
    <dbReference type="NCBI Taxonomy" id="1465809"/>
    <lineage>
        <taxon>Bacteria</taxon>
        <taxon>Bacillati</taxon>
        <taxon>Bacillota</taxon>
        <taxon>Clostridia</taxon>
        <taxon>Eubacteriales</taxon>
        <taxon>Clostridiaceae</taxon>
        <taxon>Clostridium</taxon>
    </lineage>
</organism>
<feature type="transmembrane region" description="Helical" evidence="9">
    <location>
        <begin position="117"/>
        <end position="135"/>
    </location>
</feature>